<evidence type="ECO:0000313" key="3">
    <source>
        <dbReference type="Proteomes" id="UP000483820"/>
    </source>
</evidence>
<dbReference type="AlphaFoldDB" id="A0A6A5GPB9"/>
<dbReference type="SUPFAM" id="SSF82895">
    <property type="entry name" value="TSP-1 type 1 repeat"/>
    <property type="match status" value="1"/>
</dbReference>
<organism evidence="2 3">
    <name type="scientific">Caenorhabditis remanei</name>
    <name type="common">Caenorhabditis vulgaris</name>
    <dbReference type="NCBI Taxonomy" id="31234"/>
    <lineage>
        <taxon>Eukaryota</taxon>
        <taxon>Metazoa</taxon>
        <taxon>Ecdysozoa</taxon>
        <taxon>Nematoda</taxon>
        <taxon>Chromadorea</taxon>
        <taxon>Rhabditida</taxon>
        <taxon>Rhabditina</taxon>
        <taxon>Rhabditomorpha</taxon>
        <taxon>Rhabditoidea</taxon>
        <taxon>Rhabditidae</taxon>
        <taxon>Peloderinae</taxon>
        <taxon>Caenorhabditis</taxon>
    </lineage>
</organism>
<feature type="chain" id="PRO_5025629513" evidence="1">
    <location>
        <begin position="23"/>
        <end position="567"/>
    </location>
</feature>
<dbReference type="Proteomes" id="UP000483820">
    <property type="component" value="Chromosome IV"/>
</dbReference>
<evidence type="ECO:0000313" key="2">
    <source>
        <dbReference type="EMBL" id="KAF1756561.1"/>
    </source>
</evidence>
<feature type="signal peptide" evidence="1">
    <location>
        <begin position="1"/>
        <end position="22"/>
    </location>
</feature>
<keyword evidence="1" id="KW-0732">Signal</keyword>
<gene>
    <name evidence="2" type="ORF">GCK72_013014</name>
</gene>
<dbReference type="CTD" id="9811892"/>
<dbReference type="InterPro" id="IPR000884">
    <property type="entry name" value="TSP1_rpt"/>
</dbReference>
<evidence type="ECO:0000256" key="1">
    <source>
        <dbReference type="SAM" id="SignalP"/>
    </source>
</evidence>
<accession>A0A6A5GPB9</accession>
<dbReference type="EMBL" id="WUAV01000004">
    <property type="protein sequence ID" value="KAF1756561.1"/>
    <property type="molecule type" value="Genomic_DNA"/>
</dbReference>
<comment type="caution">
    <text evidence="2">The sequence shown here is derived from an EMBL/GenBank/DDBJ whole genome shotgun (WGS) entry which is preliminary data.</text>
</comment>
<dbReference type="GeneID" id="9811892"/>
<dbReference type="RefSeq" id="XP_053584351.1">
    <property type="nucleotide sequence ID" value="XM_053729579.1"/>
</dbReference>
<dbReference type="KEGG" id="crq:GCK72_013014"/>
<dbReference type="InterPro" id="IPR036383">
    <property type="entry name" value="TSP1_rpt_sf"/>
</dbReference>
<dbReference type="PANTHER" id="PTHR31936:SF7">
    <property type="entry name" value="SHK DOMAIN-CONTAINING PROTEIN"/>
    <property type="match status" value="1"/>
</dbReference>
<dbReference type="PROSITE" id="PS50092">
    <property type="entry name" value="TSP1"/>
    <property type="match status" value="2"/>
</dbReference>
<dbReference type="PANTHER" id="PTHR31936">
    <property type="entry name" value="PROTEIN CBG18744"/>
    <property type="match status" value="1"/>
</dbReference>
<name>A0A6A5GPB9_CAERE</name>
<reference evidence="2 3" key="1">
    <citation type="submission" date="2019-12" db="EMBL/GenBank/DDBJ databases">
        <title>Chromosome-level assembly of the Caenorhabditis remanei genome.</title>
        <authorList>
            <person name="Teterina A.A."/>
            <person name="Willis J.H."/>
            <person name="Phillips P.C."/>
        </authorList>
    </citation>
    <scope>NUCLEOTIDE SEQUENCE [LARGE SCALE GENOMIC DNA]</scope>
    <source>
        <strain evidence="2 3">PX506</strain>
        <tissue evidence="2">Whole organism</tissue>
    </source>
</reference>
<protein>
    <submittedName>
        <fullName evidence="2">Uncharacterized protein</fullName>
    </submittedName>
</protein>
<sequence>MKLDWFLILFPFIVLIISSANAACSSDTCPIGGLWSVWETTDDCKTKCGACNSATYTRTCLSTSMNGGCACIGNTTITMPCGTQACNYPRYNGSGVICCVGSPMIINNWFQCGPLKTNSTLACCPTGGYWSAWGIWVKQANVVKWSRTRTCLSGELACPCTGEAIQSKYGCPCPAISTITTCDSTNKTPFTVRTPYYSSSDCTATIVFEATNFRKEFFFTNGTKDWSTLGWIDSTGKCNVQDASGFGSATSKAGSFYKFSLLCNTTTGSTLTEKLLLMYWSLFLLLPLTILAATCPDCPVGGIWSDWATTETCDATCGACANRTYTRTCLSDAMTNCPTCVGPKIQSMPCNTQACNWPRFNSSRENCCFNKTTMTIKNWVHCVPLPDIYALPCCPDNGYWSTWSGWSKVANQASWQRTRVCLSGGYNCPCKGEAVDLKHSCPCAPVDVITNVTTTCAINDDKNDPFSVRKPVFLGSRCLTQVVIEISSFRKAFWTQRSFVIFEGRIGWIDSTGQCLQATITREDVETTQGTGQFAKYYLECNLNTLMFSGTVHGVQISNVKAFAQYY</sequence>
<dbReference type="Gene3D" id="2.20.100.10">
    <property type="entry name" value="Thrombospondin type-1 (TSP1) repeat"/>
    <property type="match status" value="1"/>
</dbReference>
<proteinExistence type="predicted"/>